<dbReference type="AlphaFoldDB" id="W1PBC4"/>
<dbReference type="Proteomes" id="UP000017836">
    <property type="component" value="Unassembled WGS sequence"/>
</dbReference>
<keyword evidence="2" id="KW-1185">Reference proteome</keyword>
<evidence type="ECO:0000313" key="1">
    <source>
        <dbReference type="EMBL" id="ERN07197.1"/>
    </source>
</evidence>
<name>W1PBC4_AMBTC</name>
<sequence length="64" mass="7309">MCGSTPLVFCLDNLPRFNKLNHLKIILLSLDSSVSWCIFGNSYLWMSMWTSTKCFFANSGQLVK</sequence>
<dbReference type="HOGENOM" id="CLU_2870569_0_0_1"/>
<accession>W1PBC4</accession>
<evidence type="ECO:0000313" key="2">
    <source>
        <dbReference type="Proteomes" id="UP000017836"/>
    </source>
</evidence>
<dbReference type="Gramene" id="ERN07197">
    <property type="protein sequence ID" value="ERN07197"/>
    <property type="gene ID" value="AMTR_s00019p00167930"/>
</dbReference>
<proteinExistence type="predicted"/>
<protein>
    <submittedName>
        <fullName evidence="1">Uncharacterized protein</fullName>
    </submittedName>
</protein>
<reference evidence="2" key="1">
    <citation type="journal article" date="2013" name="Science">
        <title>The Amborella genome and the evolution of flowering plants.</title>
        <authorList>
            <consortium name="Amborella Genome Project"/>
        </authorList>
    </citation>
    <scope>NUCLEOTIDE SEQUENCE [LARGE SCALE GENOMIC DNA]</scope>
</reference>
<organism evidence="1 2">
    <name type="scientific">Amborella trichopoda</name>
    <dbReference type="NCBI Taxonomy" id="13333"/>
    <lineage>
        <taxon>Eukaryota</taxon>
        <taxon>Viridiplantae</taxon>
        <taxon>Streptophyta</taxon>
        <taxon>Embryophyta</taxon>
        <taxon>Tracheophyta</taxon>
        <taxon>Spermatophyta</taxon>
        <taxon>Magnoliopsida</taxon>
        <taxon>Amborellales</taxon>
        <taxon>Amborellaceae</taxon>
        <taxon>Amborella</taxon>
    </lineage>
</organism>
<dbReference type="EMBL" id="KI393807">
    <property type="protein sequence ID" value="ERN07197.1"/>
    <property type="molecule type" value="Genomic_DNA"/>
</dbReference>
<gene>
    <name evidence="1" type="ORF">AMTR_s00019p00167930</name>
</gene>